<dbReference type="EMBL" id="WSZM01000135">
    <property type="protein sequence ID" value="KAF4040934.1"/>
    <property type="molecule type" value="Genomic_DNA"/>
</dbReference>
<evidence type="ECO:0000313" key="4">
    <source>
        <dbReference type="Proteomes" id="UP000602510"/>
    </source>
</evidence>
<reference evidence="2" key="1">
    <citation type="submission" date="2020-04" db="EMBL/GenBank/DDBJ databases">
        <title>Hybrid Assembly of Korean Phytophthora infestans isolates.</title>
        <authorList>
            <person name="Prokchorchik M."/>
            <person name="Lee Y."/>
            <person name="Seo J."/>
            <person name="Cho J.-H."/>
            <person name="Park Y.-E."/>
            <person name="Jang D.-C."/>
            <person name="Im J.-S."/>
            <person name="Choi J.-G."/>
            <person name="Park H.-J."/>
            <person name="Lee G.-B."/>
            <person name="Lee Y.-G."/>
            <person name="Hong S.-Y."/>
            <person name="Cho K."/>
            <person name="Sohn K.H."/>
        </authorList>
    </citation>
    <scope>NUCLEOTIDE SEQUENCE</scope>
    <source>
        <strain evidence="2">KR_1_A1</strain>
        <strain evidence="3">KR_2_A2</strain>
    </source>
</reference>
<sequence length="265" mass="29713">MAFKRIQFFVLGAGYAFGATVNTTETTKEFMQLVMKKMLKKIAQGAKADVESDDEDVGICSSGDEKTGGSCKLYVAKGPGFLRMDSWLRLESRFAKRIKRGELPWWFSVVFLTERNQIEIGEAIVDEHYGFPVYGVPGTVHVLIGGVPEHILQGLRLVTANQLRYYKMEHAQERLQLFAQLRWVCAVAAVLCAAYLYAVDENALRGFVDDFTSGNGRMCTVAIERLGLWLFSVLAVVMQTTKDSYANVRATLEKRIDYAVIIDVV</sequence>
<dbReference type="EMBL" id="JAACNO010000374">
    <property type="protein sequence ID" value="KAF4148018.1"/>
    <property type="molecule type" value="Genomic_DNA"/>
</dbReference>
<accession>A0A833TDZ8</accession>
<evidence type="ECO:0008006" key="5">
    <source>
        <dbReference type="Google" id="ProtNLM"/>
    </source>
</evidence>
<dbReference type="Proteomes" id="UP000704712">
    <property type="component" value="Unassembled WGS sequence"/>
</dbReference>
<evidence type="ECO:0000313" key="3">
    <source>
        <dbReference type="EMBL" id="KAF4148018.1"/>
    </source>
</evidence>
<dbReference type="Proteomes" id="UP000602510">
    <property type="component" value="Unassembled WGS sequence"/>
</dbReference>
<gene>
    <name evidence="2" type="ORF">GN244_ATG06977</name>
    <name evidence="3" type="ORF">GN958_ATG02828</name>
</gene>
<comment type="caution">
    <text evidence="2">The sequence shown here is derived from an EMBL/GenBank/DDBJ whole genome shotgun (WGS) entry which is preliminary data.</text>
</comment>
<evidence type="ECO:0000256" key="1">
    <source>
        <dbReference type="SAM" id="SignalP"/>
    </source>
</evidence>
<feature type="chain" id="PRO_5036239779" description="Transmembrane protein" evidence="1">
    <location>
        <begin position="19"/>
        <end position="265"/>
    </location>
</feature>
<evidence type="ECO:0000313" key="2">
    <source>
        <dbReference type="EMBL" id="KAF4040934.1"/>
    </source>
</evidence>
<dbReference type="AlphaFoldDB" id="A0A833TDZ8"/>
<proteinExistence type="predicted"/>
<name>A0A833TDZ8_PHYIN</name>
<feature type="signal peptide" evidence="1">
    <location>
        <begin position="1"/>
        <end position="18"/>
    </location>
</feature>
<organism evidence="2 4">
    <name type="scientific">Phytophthora infestans</name>
    <name type="common">Potato late blight agent</name>
    <name type="synonym">Botrytis infestans</name>
    <dbReference type="NCBI Taxonomy" id="4787"/>
    <lineage>
        <taxon>Eukaryota</taxon>
        <taxon>Sar</taxon>
        <taxon>Stramenopiles</taxon>
        <taxon>Oomycota</taxon>
        <taxon>Peronosporomycetes</taxon>
        <taxon>Peronosporales</taxon>
        <taxon>Peronosporaceae</taxon>
        <taxon>Phytophthora</taxon>
    </lineage>
</organism>
<keyword evidence="1" id="KW-0732">Signal</keyword>
<keyword evidence="4" id="KW-1185">Reference proteome</keyword>
<protein>
    <recommendedName>
        <fullName evidence="5">Transmembrane protein</fullName>
    </recommendedName>
</protein>